<keyword evidence="3" id="KW-1185">Reference proteome</keyword>
<keyword evidence="1" id="KW-0472">Membrane</keyword>
<evidence type="ECO:0000256" key="1">
    <source>
        <dbReference type="SAM" id="Phobius"/>
    </source>
</evidence>
<accession>A0A928WXG3</accession>
<comment type="caution">
    <text evidence="2">The sequence shown here is derived from an EMBL/GenBank/DDBJ whole genome shotgun (WGS) entry which is preliminary data.</text>
</comment>
<dbReference type="EMBL" id="JADEXP010000003">
    <property type="protein sequence ID" value="MBE9065214.1"/>
    <property type="molecule type" value="Genomic_DNA"/>
</dbReference>
<keyword evidence="1" id="KW-1133">Transmembrane helix</keyword>
<sequence length="208" mass="21406">MIVLPVVLFLFVMLLLPLVITGMTVDMVTVAVTKLGFAPGLAILLLAAIVIGSTINIPLYQKYPKRLQPAGMPWSQGQRTVVALNVGGGLIPVVLALYQLTRGHVLPILITTAIVTVVSYCAAQIVPGTGIRMNAMIAPLTAVVCAWLLGAAAAPSIAFAGGILGTLIGADLLHLREIERLSPGVLSIGGAGVLDGIALCGLFALLLA</sequence>
<proteinExistence type="predicted"/>
<evidence type="ECO:0000313" key="2">
    <source>
        <dbReference type="EMBL" id="MBE9065214.1"/>
    </source>
</evidence>
<dbReference type="InterPro" id="IPR011672">
    <property type="entry name" value="DUF1614"/>
</dbReference>
<feature type="transmembrane region" description="Helical" evidence="1">
    <location>
        <begin position="184"/>
        <end position="207"/>
    </location>
</feature>
<gene>
    <name evidence="2" type="ORF">IQ260_00925</name>
</gene>
<dbReference type="AlphaFoldDB" id="A0A928WXG3"/>
<feature type="transmembrane region" description="Helical" evidence="1">
    <location>
        <begin position="81"/>
        <end position="100"/>
    </location>
</feature>
<name>A0A928WXG3_LEPEC</name>
<feature type="transmembrane region" description="Helical" evidence="1">
    <location>
        <begin position="37"/>
        <end position="60"/>
    </location>
</feature>
<feature type="transmembrane region" description="Helical" evidence="1">
    <location>
        <begin position="138"/>
        <end position="164"/>
    </location>
</feature>
<protein>
    <submittedName>
        <fullName evidence="2">DUF1614 domain-containing protein</fullName>
    </submittedName>
</protein>
<dbReference type="RefSeq" id="WP_193989973.1">
    <property type="nucleotide sequence ID" value="NZ_JADEXP010000003.1"/>
</dbReference>
<keyword evidence="1" id="KW-0812">Transmembrane</keyword>
<dbReference type="Pfam" id="PF07758">
    <property type="entry name" value="DUF1614"/>
    <property type="match status" value="1"/>
</dbReference>
<reference evidence="2" key="1">
    <citation type="submission" date="2020-10" db="EMBL/GenBank/DDBJ databases">
        <authorList>
            <person name="Castelo-Branco R."/>
            <person name="Eusebio N."/>
            <person name="Adriana R."/>
            <person name="Vieira A."/>
            <person name="Brugerolle De Fraissinette N."/>
            <person name="Rezende De Castro R."/>
            <person name="Schneider M.P."/>
            <person name="Vasconcelos V."/>
            <person name="Leao P.N."/>
        </authorList>
    </citation>
    <scope>NUCLEOTIDE SEQUENCE</scope>
    <source>
        <strain evidence="2">LEGE 11479</strain>
    </source>
</reference>
<feature type="transmembrane region" description="Helical" evidence="1">
    <location>
        <begin position="106"/>
        <end position="126"/>
    </location>
</feature>
<dbReference type="Proteomes" id="UP000615026">
    <property type="component" value="Unassembled WGS sequence"/>
</dbReference>
<organism evidence="2 3">
    <name type="scientific">Leptolyngbya cf. ectocarpi LEGE 11479</name>
    <dbReference type="NCBI Taxonomy" id="1828722"/>
    <lineage>
        <taxon>Bacteria</taxon>
        <taxon>Bacillati</taxon>
        <taxon>Cyanobacteriota</taxon>
        <taxon>Cyanophyceae</taxon>
        <taxon>Leptolyngbyales</taxon>
        <taxon>Leptolyngbyaceae</taxon>
        <taxon>Leptolyngbya group</taxon>
        <taxon>Leptolyngbya</taxon>
    </lineage>
</organism>
<evidence type="ECO:0000313" key="3">
    <source>
        <dbReference type="Proteomes" id="UP000615026"/>
    </source>
</evidence>